<evidence type="ECO:0000313" key="3">
    <source>
        <dbReference type="Proteomes" id="UP000054903"/>
    </source>
</evidence>
<dbReference type="InterPro" id="IPR008635">
    <property type="entry name" value="Coiled_stalk_dom"/>
</dbReference>
<dbReference type="Proteomes" id="UP000054903">
    <property type="component" value="Unassembled WGS sequence"/>
</dbReference>
<comment type="caution">
    <text evidence="2">The sequence shown here is derived from an EMBL/GenBank/DDBJ whole genome shotgun (WGS) entry which is preliminary data.</text>
</comment>
<dbReference type="AlphaFoldDB" id="A0A157ZIZ3"/>
<proteinExistence type="predicted"/>
<dbReference type="SMR" id="A0A157ZIZ3"/>
<gene>
    <name evidence="2" type="ORF">AWB77_00827</name>
</gene>
<accession>A0A157ZIZ3</accession>
<dbReference type="GO" id="GO:0019867">
    <property type="term" value="C:outer membrane"/>
    <property type="evidence" value="ECO:0007669"/>
    <property type="project" value="InterPro"/>
</dbReference>
<evidence type="ECO:0000259" key="1">
    <source>
        <dbReference type="Pfam" id="PF05662"/>
    </source>
</evidence>
<feature type="domain" description="Trimeric autotransporter adhesin YadA-like stalk" evidence="1">
    <location>
        <begin position="2"/>
        <end position="38"/>
    </location>
</feature>
<protein>
    <submittedName>
        <fullName evidence="2">Burkholderia oligomeric coiled-coil adhesin A, BoaA</fullName>
    </submittedName>
</protein>
<dbReference type="STRING" id="1777138.AWB77_00827"/>
<keyword evidence="3" id="KW-1185">Reference proteome</keyword>
<dbReference type="RefSeq" id="WP_244158397.1">
    <property type="nucleotide sequence ID" value="NZ_FCNX02000001.1"/>
</dbReference>
<dbReference type="EMBL" id="FCNX02000001">
    <property type="protein sequence ID" value="SAK45409.1"/>
    <property type="molecule type" value="Genomic_DNA"/>
</dbReference>
<organism evidence="2 3">
    <name type="scientific">Caballeronia fortuita</name>
    <dbReference type="NCBI Taxonomy" id="1777138"/>
    <lineage>
        <taxon>Bacteria</taxon>
        <taxon>Pseudomonadati</taxon>
        <taxon>Pseudomonadota</taxon>
        <taxon>Betaproteobacteria</taxon>
        <taxon>Burkholderiales</taxon>
        <taxon>Burkholderiaceae</taxon>
        <taxon>Caballeronia</taxon>
    </lineage>
</organism>
<name>A0A157ZIZ3_9BURK</name>
<dbReference type="InterPro" id="IPR011049">
    <property type="entry name" value="Serralysin-like_metalloprot_C"/>
</dbReference>
<dbReference type="SUPFAM" id="SSF101967">
    <property type="entry name" value="Adhesin YadA, collagen-binding domain"/>
    <property type="match status" value="1"/>
</dbReference>
<dbReference type="Pfam" id="PF05662">
    <property type="entry name" value="YadA_stalk"/>
    <property type="match status" value="1"/>
</dbReference>
<evidence type="ECO:0000313" key="2">
    <source>
        <dbReference type="EMBL" id="SAK45409.1"/>
    </source>
</evidence>
<dbReference type="Gene3D" id="6.10.250.2040">
    <property type="match status" value="1"/>
</dbReference>
<sequence length="52" mass="5280">MNVANGVEGTDAVNMNQFNAVQSSVDTVAREAFAGVAADGHAKPYARPTAAS</sequence>
<reference evidence="2" key="1">
    <citation type="submission" date="2016-01" db="EMBL/GenBank/DDBJ databases">
        <authorList>
            <person name="Peeters C."/>
        </authorList>
    </citation>
    <scope>NUCLEOTIDE SEQUENCE</scope>
    <source>
        <strain evidence="2">LMG 29320</strain>
    </source>
</reference>